<protein>
    <submittedName>
        <fullName evidence="1">Uncharacterized protein</fullName>
    </submittedName>
</protein>
<proteinExistence type="predicted"/>
<comment type="caution">
    <text evidence="1">The sequence shown here is derived from an EMBL/GenBank/DDBJ whole genome shotgun (WGS) entry which is preliminary data.</text>
</comment>
<dbReference type="EMBL" id="NKFA01000008">
    <property type="protein sequence ID" value="OXI42459.1"/>
    <property type="molecule type" value="Genomic_DNA"/>
</dbReference>
<dbReference type="Proteomes" id="UP000214600">
    <property type="component" value="Unassembled WGS sequence"/>
</dbReference>
<accession>A0A228IK01</accession>
<sequence length="60" mass="6644">MNLRLKSFHLFPNTIRVTLTFASDTEASIPVEIKHANIHSATVAEIEQLAIVEAKKLIGD</sequence>
<reference evidence="1 2" key="2">
    <citation type="submission" date="2017-08" db="EMBL/GenBank/DDBJ databases">
        <title>WGS of novel Burkholderia cepaca complex species.</title>
        <authorList>
            <person name="Lipuma J."/>
            <person name="Spilker T."/>
        </authorList>
    </citation>
    <scope>NUCLEOTIDE SEQUENCE [LARGE SCALE GENOMIC DNA]</scope>
    <source>
        <strain evidence="1 2">AU17325</strain>
    </source>
</reference>
<gene>
    <name evidence="1" type="ORF">CFB84_24945</name>
</gene>
<dbReference type="RefSeq" id="WP_089452402.1">
    <property type="nucleotide sequence ID" value="NZ_NKFA01000008.1"/>
</dbReference>
<evidence type="ECO:0000313" key="2">
    <source>
        <dbReference type="Proteomes" id="UP000214600"/>
    </source>
</evidence>
<name>A0A228IK01_9BURK</name>
<reference evidence="2" key="1">
    <citation type="submission" date="2017-06" db="EMBL/GenBank/DDBJ databases">
        <authorList>
            <person name="LiPuma J."/>
            <person name="Spilker T."/>
        </authorList>
    </citation>
    <scope>NUCLEOTIDE SEQUENCE [LARGE SCALE GENOMIC DNA]</scope>
    <source>
        <strain evidence="2">AU17325</strain>
    </source>
</reference>
<organism evidence="1 2">
    <name type="scientific">Burkholderia aenigmatica</name>
    <dbReference type="NCBI Taxonomy" id="2015348"/>
    <lineage>
        <taxon>Bacteria</taxon>
        <taxon>Pseudomonadati</taxon>
        <taxon>Pseudomonadota</taxon>
        <taxon>Betaproteobacteria</taxon>
        <taxon>Burkholderiales</taxon>
        <taxon>Burkholderiaceae</taxon>
        <taxon>Burkholderia</taxon>
        <taxon>Burkholderia cepacia complex</taxon>
    </lineage>
</organism>
<evidence type="ECO:0000313" key="1">
    <source>
        <dbReference type="EMBL" id="OXI42459.1"/>
    </source>
</evidence>
<dbReference type="AlphaFoldDB" id="A0A228IK01"/>